<dbReference type="Proteomes" id="UP000676336">
    <property type="component" value="Unassembled WGS sequence"/>
</dbReference>
<protein>
    <submittedName>
        <fullName evidence="1">Uncharacterized protein</fullName>
    </submittedName>
</protein>
<organism evidence="1 2">
    <name type="scientific">Rotaria magnacalcarata</name>
    <dbReference type="NCBI Taxonomy" id="392030"/>
    <lineage>
        <taxon>Eukaryota</taxon>
        <taxon>Metazoa</taxon>
        <taxon>Spiralia</taxon>
        <taxon>Gnathifera</taxon>
        <taxon>Rotifera</taxon>
        <taxon>Eurotatoria</taxon>
        <taxon>Bdelloidea</taxon>
        <taxon>Philodinida</taxon>
        <taxon>Philodinidae</taxon>
        <taxon>Rotaria</taxon>
    </lineage>
</organism>
<gene>
    <name evidence="1" type="ORF">SMN809_LOCUS73871</name>
</gene>
<reference evidence="1" key="1">
    <citation type="submission" date="2021-02" db="EMBL/GenBank/DDBJ databases">
        <authorList>
            <person name="Nowell W R."/>
        </authorList>
    </citation>
    <scope>NUCLEOTIDE SEQUENCE</scope>
</reference>
<proteinExistence type="predicted"/>
<feature type="non-terminal residue" evidence="1">
    <location>
        <position position="1"/>
    </location>
</feature>
<evidence type="ECO:0000313" key="1">
    <source>
        <dbReference type="EMBL" id="CAF5195640.1"/>
    </source>
</evidence>
<dbReference type="AlphaFoldDB" id="A0A8S3I866"/>
<sequence length="142" mass="16602">ILADKGVQICWNPQNDIQTHFIEVIFSNQVKSNGGPIQTHRIYQHLGVAQVFYQNSDIAERVNQHGPIKFQSFTFTARRLQSTIDKRHVCFSNIPLDTNHILSYIDIVSMPYKKANFQYYQNDKQTIIVEYNEDIGKKYHNI</sequence>
<comment type="caution">
    <text evidence="1">The sequence shown here is derived from an EMBL/GenBank/DDBJ whole genome shotgun (WGS) entry which is preliminary data.</text>
</comment>
<accession>A0A8S3I866</accession>
<dbReference type="EMBL" id="CAJOBI010328880">
    <property type="protein sequence ID" value="CAF5195640.1"/>
    <property type="molecule type" value="Genomic_DNA"/>
</dbReference>
<name>A0A8S3I866_9BILA</name>
<evidence type="ECO:0000313" key="2">
    <source>
        <dbReference type="Proteomes" id="UP000676336"/>
    </source>
</evidence>